<dbReference type="InterPro" id="IPR015424">
    <property type="entry name" value="PyrdxlP-dep_Trfase"/>
</dbReference>
<comment type="pathway">
    <text evidence="5">Amino-acid biosynthesis; L-methionine biosynthesis via de novo pathway; L-homocysteine from L-cystathionine: step 1/1.</text>
</comment>
<comment type="similarity">
    <text evidence="2 14">Belongs to the trans-sulfuration enzymes family.</text>
</comment>
<feature type="modified residue" description="N6-(pyridoxal phosphate)lysine" evidence="13">
    <location>
        <position position="195"/>
    </location>
</feature>
<dbReference type="PANTHER" id="PTHR11808">
    <property type="entry name" value="TRANS-SULFURATION ENZYME FAMILY MEMBER"/>
    <property type="match status" value="1"/>
</dbReference>
<evidence type="ECO:0000256" key="13">
    <source>
        <dbReference type="PIRSR" id="PIRSR001434-2"/>
    </source>
</evidence>
<dbReference type="EMBL" id="JARPXM010000005">
    <property type="protein sequence ID" value="MDT2537864.1"/>
    <property type="molecule type" value="Genomic_DNA"/>
</dbReference>
<dbReference type="GO" id="GO:0005737">
    <property type="term" value="C:cytoplasm"/>
    <property type="evidence" value="ECO:0007669"/>
    <property type="project" value="TreeGrafter"/>
</dbReference>
<dbReference type="InterPro" id="IPR015422">
    <property type="entry name" value="PyrdxlP-dep_Trfase_small"/>
</dbReference>
<evidence type="ECO:0000256" key="11">
    <source>
        <dbReference type="ARBA" id="ARBA00082255"/>
    </source>
</evidence>
<evidence type="ECO:0000256" key="8">
    <source>
        <dbReference type="ARBA" id="ARBA00047625"/>
    </source>
</evidence>
<dbReference type="GO" id="GO:0030170">
    <property type="term" value="F:pyridoxal phosphate binding"/>
    <property type="evidence" value="ECO:0007669"/>
    <property type="project" value="InterPro"/>
</dbReference>
<dbReference type="Gene3D" id="3.90.1150.10">
    <property type="entry name" value="Aspartate Aminotransferase, domain 1"/>
    <property type="match status" value="1"/>
</dbReference>
<dbReference type="PIRSF" id="PIRSF001434">
    <property type="entry name" value="CGS"/>
    <property type="match status" value="1"/>
</dbReference>
<dbReference type="FunFam" id="3.40.640.10:FF:000009">
    <property type="entry name" value="Cystathionine gamma-synthase homolog"/>
    <property type="match status" value="1"/>
</dbReference>
<dbReference type="AlphaFoldDB" id="A0AAW8SVQ7"/>
<dbReference type="CDD" id="cd00614">
    <property type="entry name" value="CGS_like"/>
    <property type="match status" value="1"/>
</dbReference>
<evidence type="ECO:0000256" key="6">
    <source>
        <dbReference type="ARBA" id="ARBA00047213"/>
    </source>
</evidence>
<dbReference type="PROSITE" id="PS00868">
    <property type="entry name" value="CYS_MET_METAB_PP"/>
    <property type="match status" value="1"/>
</dbReference>
<comment type="caution">
    <text evidence="15">The sequence shown here is derived from an EMBL/GenBank/DDBJ whole genome shotgun (WGS) entry which is preliminary data.</text>
</comment>
<dbReference type="SUPFAM" id="SSF53383">
    <property type="entry name" value="PLP-dependent transferases"/>
    <property type="match status" value="1"/>
</dbReference>
<evidence type="ECO:0000313" key="16">
    <source>
        <dbReference type="Proteomes" id="UP001249240"/>
    </source>
</evidence>
<dbReference type="RefSeq" id="WP_010745572.1">
    <property type="nucleotide sequence ID" value="NZ_BAAAXM010000052.1"/>
</dbReference>
<dbReference type="NCBIfam" id="NF004821">
    <property type="entry name" value="PRK06176.1"/>
    <property type="match status" value="1"/>
</dbReference>
<name>A0AAW8SVQ7_9ENTE</name>
<dbReference type="Pfam" id="PF01053">
    <property type="entry name" value="Cys_Met_Meta_PP"/>
    <property type="match status" value="1"/>
</dbReference>
<gene>
    <name evidence="15" type="ORF">P7D78_06990</name>
</gene>
<dbReference type="EC" id="4.4.1.13" evidence="3"/>
<organism evidence="15 16">
    <name type="scientific">Enterococcus raffinosus</name>
    <dbReference type="NCBI Taxonomy" id="71452"/>
    <lineage>
        <taxon>Bacteria</taxon>
        <taxon>Bacillati</taxon>
        <taxon>Bacillota</taxon>
        <taxon>Bacilli</taxon>
        <taxon>Lactobacillales</taxon>
        <taxon>Enterococcaceae</taxon>
        <taxon>Enterococcus</taxon>
    </lineage>
</organism>
<dbReference type="InterPro" id="IPR015421">
    <property type="entry name" value="PyrdxlP-dep_Trfase_major"/>
</dbReference>
<comment type="catalytic activity">
    <reaction evidence="7">
        <text>L,L-cystathionine + H2O = L-homocysteine + pyruvate + NH4(+)</text>
        <dbReference type="Rhea" id="RHEA:13965"/>
        <dbReference type="ChEBI" id="CHEBI:15361"/>
        <dbReference type="ChEBI" id="CHEBI:15377"/>
        <dbReference type="ChEBI" id="CHEBI:28938"/>
        <dbReference type="ChEBI" id="CHEBI:58161"/>
        <dbReference type="ChEBI" id="CHEBI:58199"/>
    </reaction>
</comment>
<evidence type="ECO:0000256" key="7">
    <source>
        <dbReference type="ARBA" id="ARBA00047517"/>
    </source>
</evidence>
<dbReference type="GeneID" id="67040845"/>
<dbReference type="GO" id="GO:0003962">
    <property type="term" value="F:cystathionine gamma-synthase activity"/>
    <property type="evidence" value="ECO:0007669"/>
    <property type="project" value="TreeGrafter"/>
</dbReference>
<dbReference type="Proteomes" id="UP001249240">
    <property type="component" value="Unassembled WGS sequence"/>
</dbReference>
<evidence type="ECO:0000256" key="3">
    <source>
        <dbReference type="ARBA" id="ARBA00012224"/>
    </source>
</evidence>
<comment type="function">
    <text evidence="9">The enzymatic degradation of amino acids in cheese is believed to generate aroma compounds and therefore to be essential for flavor development. Cystathionine beta-lyase (CBL) can convert cystathionine to homocysteine but is also able to catalyze an alpha, gamma elimination. With methionine as a substrate, it produces volatile sulfur compounds which are important for flavor formation in Gouda cheese.</text>
</comment>
<keyword evidence="4 13" id="KW-0663">Pyridoxal phosphate</keyword>
<evidence type="ECO:0000256" key="10">
    <source>
        <dbReference type="ARBA" id="ARBA00072331"/>
    </source>
</evidence>
<evidence type="ECO:0000256" key="12">
    <source>
        <dbReference type="ARBA" id="ARBA00083175"/>
    </source>
</evidence>
<reference evidence="15" key="1">
    <citation type="submission" date="2023-03" db="EMBL/GenBank/DDBJ databases">
        <authorList>
            <person name="Shen W."/>
            <person name="Cai J."/>
        </authorList>
    </citation>
    <scope>NUCLEOTIDE SEQUENCE</scope>
    <source>
        <strain evidence="15">B646-2</strain>
    </source>
</reference>
<proteinExistence type="inferred from homology"/>
<evidence type="ECO:0000313" key="15">
    <source>
        <dbReference type="EMBL" id="MDT2537864.1"/>
    </source>
</evidence>
<dbReference type="GO" id="GO:0004123">
    <property type="term" value="F:cystathionine gamma-lyase activity"/>
    <property type="evidence" value="ECO:0007669"/>
    <property type="project" value="TreeGrafter"/>
</dbReference>
<dbReference type="GO" id="GO:0019343">
    <property type="term" value="P:cysteine biosynthetic process via cystathionine"/>
    <property type="evidence" value="ECO:0007669"/>
    <property type="project" value="TreeGrafter"/>
</dbReference>
<dbReference type="GO" id="GO:0047804">
    <property type="term" value="F:cysteine-S-conjugate beta-lyase activity"/>
    <property type="evidence" value="ECO:0007669"/>
    <property type="project" value="UniProtKB-EC"/>
</dbReference>
<evidence type="ECO:0000256" key="4">
    <source>
        <dbReference type="ARBA" id="ARBA00022898"/>
    </source>
</evidence>
<dbReference type="Gene3D" id="3.40.640.10">
    <property type="entry name" value="Type I PLP-dependent aspartate aminotransferase-like (Major domain)"/>
    <property type="match status" value="1"/>
</dbReference>
<protein>
    <recommendedName>
        <fullName evidence="10">Cystathionine beta-lyase</fullName>
        <ecNumber evidence="3">4.4.1.13</ecNumber>
    </recommendedName>
    <alternativeName>
        <fullName evidence="11">Beta-cystathionase</fullName>
    </alternativeName>
    <alternativeName>
        <fullName evidence="12">Cysteine lyase</fullName>
    </alternativeName>
    <alternativeName>
        <fullName evidence="6">Cysteine-S-conjugate beta-lyase</fullName>
    </alternativeName>
</protein>
<sequence length="386" mass="41665">MHLSTKLIHGGISEDPLTGAVSVPIYQTSTYRQKKLGQPGDFEYSRSGNPTRFALEELIAELEGGVKGFAFGSGLAAIHATLSIFQPGDHLILGDDVYGGTFRLLEKVFKPLGLSYTMVDSRELSHLEAAFTEKTKALYLETPSNPLLKIVDLKKSTDWAKSHNLLTIVDNTFATPYLQQPLALGADIVLHSGTKYLGGHSDLVAGLATTNDEILAEKIGFYQNSIGGVLGPQDSWLLQRGIKTLGVRMEAHQRNAGTIAEYLANHPDVATVYYPGLVSHGGHKVAAKQMRGFGGMVAFELVDESKSAEFVESLKVITLAESLGGVESLIEVPAVMTHASIPKEKREAAGIKDGLIRFSVGIEDISDLQNDLAQAFTNITTEKAKK</sequence>
<comment type="catalytic activity">
    <reaction evidence="8">
        <text>an S-substituted L-cysteine + H2O = a thiol + pyruvate + NH4(+)</text>
        <dbReference type="Rhea" id="RHEA:18121"/>
        <dbReference type="ChEBI" id="CHEBI:15361"/>
        <dbReference type="ChEBI" id="CHEBI:15377"/>
        <dbReference type="ChEBI" id="CHEBI:28938"/>
        <dbReference type="ChEBI" id="CHEBI:29256"/>
        <dbReference type="ChEBI" id="CHEBI:58717"/>
        <dbReference type="EC" id="4.4.1.13"/>
    </reaction>
</comment>
<evidence type="ECO:0000256" key="9">
    <source>
        <dbReference type="ARBA" id="ARBA00054844"/>
    </source>
</evidence>
<dbReference type="PANTHER" id="PTHR11808:SF15">
    <property type="entry name" value="CYSTATHIONINE GAMMA-LYASE"/>
    <property type="match status" value="1"/>
</dbReference>
<keyword evidence="15" id="KW-0808">Transferase</keyword>
<dbReference type="InterPro" id="IPR054542">
    <property type="entry name" value="Cys_met_metab_PP"/>
</dbReference>
<evidence type="ECO:0000256" key="1">
    <source>
        <dbReference type="ARBA" id="ARBA00001933"/>
    </source>
</evidence>
<evidence type="ECO:0000256" key="2">
    <source>
        <dbReference type="ARBA" id="ARBA00009077"/>
    </source>
</evidence>
<dbReference type="GO" id="GO:0019346">
    <property type="term" value="P:transsulfuration"/>
    <property type="evidence" value="ECO:0007669"/>
    <property type="project" value="InterPro"/>
</dbReference>
<accession>A0AAW8SVQ7</accession>
<dbReference type="FunFam" id="3.90.1150.10:FF:000008">
    <property type="entry name" value="Cystathionine gamma-synthase"/>
    <property type="match status" value="1"/>
</dbReference>
<dbReference type="InterPro" id="IPR000277">
    <property type="entry name" value="Cys/Met-Metab_PyrdxlP-dep_enz"/>
</dbReference>
<comment type="cofactor">
    <cofactor evidence="1 14">
        <name>pyridoxal 5'-phosphate</name>
        <dbReference type="ChEBI" id="CHEBI:597326"/>
    </cofactor>
</comment>
<evidence type="ECO:0000256" key="14">
    <source>
        <dbReference type="RuleBase" id="RU362118"/>
    </source>
</evidence>
<evidence type="ECO:0000256" key="5">
    <source>
        <dbReference type="ARBA" id="ARBA00046315"/>
    </source>
</evidence>